<evidence type="ECO:0000256" key="1">
    <source>
        <dbReference type="SAM" id="MobiDB-lite"/>
    </source>
</evidence>
<dbReference type="Proteomes" id="UP000265716">
    <property type="component" value="Unassembled WGS sequence"/>
</dbReference>
<evidence type="ECO:0000259" key="2">
    <source>
        <dbReference type="Pfam" id="PF14303"/>
    </source>
</evidence>
<feature type="region of interest" description="Disordered" evidence="1">
    <location>
        <begin position="166"/>
        <end position="191"/>
    </location>
</feature>
<proteinExistence type="predicted"/>
<reference evidence="3 4" key="1">
    <citation type="submission" date="2018-08" db="EMBL/GenBank/DDBJ databases">
        <title>Aphanomyces genome sequencing and annotation.</title>
        <authorList>
            <person name="Minardi D."/>
            <person name="Oidtmann B."/>
            <person name="Van Der Giezen M."/>
            <person name="Studholme D.J."/>
        </authorList>
    </citation>
    <scope>NUCLEOTIDE SEQUENCE [LARGE SCALE GENOMIC DNA]</scope>
    <source>
        <strain evidence="3 4">SA</strain>
    </source>
</reference>
<dbReference type="Pfam" id="PF14303">
    <property type="entry name" value="NAM-associated"/>
    <property type="match status" value="1"/>
</dbReference>
<accession>A0A397D0K4</accession>
<gene>
    <name evidence="3" type="ORF">DYB38_005063</name>
</gene>
<dbReference type="PANTHER" id="PTHR45023">
    <property type="match status" value="1"/>
</dbReference>
<name>A0A397D0K4_APHAT</name>
<dbReference type="PANTHER" id="PTHR45023:SF4">
    <property type="entry name" value="GLYCINE-RICH PROTEIN-RELATED"/>
    <property type="match status" value="1"/>
</dbReference>
<evidence type="ECO:0000313" key="4">
    <source>
        <dbReference type="Proteomes" id="UP000265716"/>
    </source>
</evidence>
<dbReference type="InterPro" id="IPR029466">
    <property type="entry name" value="NAM-associated_C"/>
</dbReference>
<organism evidence="3 4">
    <name type="scientific">Aphanomyces astaci</name>
    <name type="common">Crayfish plague agent</name>
    <dbReference type="NCBI Taxonomy" id="112090"/>
    <lineage>
        <taxon>Eukaryota</taxon>
        <taxon>Sar</taxon>
        <taxon>Stramenopiles</taxon>
        <taxon>Oomycota</taxon>
        <taxon>Saprolegniomycetes</taxon>
        <taxon>Saprolegniales</taxon>
        <taxon>Verrucalvaceae</taxon>
        <taxon>Aphanomyces</taxon>
    </lineage>
</organism>
<feature type="domain" description="No apical meristem-associated C-terminal" evidence="2">
    <location>
        <begin position="113"/>
        <end position="240"/>
    </location>
</feature>
<dbReference type="EMBL" id="QUTC01005653">
    <property type="protein sequence ID" value="RHY56662.1"/>
    <property type="molecule type" value="Genomic_DNA"/>
</dbReference>
<evidence type="ECO:0000313" key="3">
    <source>
        <dbReference type="EMBL" id="RHY56662.1"/>
    </source>
</evidence>
<sequence>MSLWMNDMETELLSKTWVAASEDPINGSGQTSTTFWDTVTHRFNEIKPEGRPQRTARALESKFADIKHAVSKFTGCYTQVQDLQASGTNIDDVEDAARALYFKTTTSKTGSGRNFKYMGCWRVLRDKPKWEAYRENGFGIKKSTKHSKLTGEDNNLDGSKLLSSTVNLESSEGRPQGAKAAKRKRLSTEDMPQASVDMGGLAAAIDRKANAQSIVANLQLFTTPTENLTPMALRFLELQQAEVIAELELRAASRMQKSADSQSN</sequence>
<dbReference type="VEuPathDB" id="FungiDB:H257_17806"/>
<protein>
    <recommendedName>
        <fullName evidence="2">No apical meristem-associated C-terminal domain-containing protein</fullName>
    </recommendedName>
</protein>
<comment type="caution">
    <text evidence="3">The sequence shown here is derived from an EMBL/GenBank/DDBJ whole genome shotgun (WGS) entry which is preliminary data.</text>
</comment>
<dbReference type="AlphaFoldDB" id="A0A397D0K4"/>